<proteinExistence type="predicted"/>
<sequence>MPKSVVQAERSGRQLRNPSADTEAARICNCSISMNGTSCHLWKPSPQARVSVSYFEAGASALTQANIRATFASWLRALICVPTGEKVTKKRDARDHFGGNIMMKRCFAAILCTSMLFAPLTA</sequence>
<keyword evidence="2" id="KW-1185">Reference proteome</keyword>
<gene>
    <name evidence="1" type="ORF">GV827_05445</name>
</gene>
<dbReference type="Proteomes" id="UP000468591">
    <property type="component" value="Unassembled WGS sequence"/>
</dbReference>
<evidence type="ECO:0000313" key="1">
    <source>
        <dbReference type="EMBL" id="NEK21846.1"/>
    </source>
</evidence>
<reference evidence="1 2" key="1">
    <citation type="submission" date="2020-01" db="EMBL/GenBank/DDBJ databases">
        <title>Sulfitobacter sediminilitoris sp. nov., isolated from a tidal flat.</title>
        <authorList>
            <person name="Park S."/>
            <person name="Yoon J.-H."/>
        </authorList>
    </citation>
    <scope>NUCLEOTIDE SEQUENCE [LARGE SCALE GENOMIC DNA]</scope>
    <source>
        <strain evidence="1 2">JBTF-M27</strain>
    </source>
</reference>
<protein>
    <submittedName>
        <fullName evidence="1">Uncharacterized protein</fullName>
    </submittedName>
</protein>
<dbReference type="AlphaFoldDB" id="A0A6P0C9R2"/>
<dbReference type="EMBL" id="JAABNT010000002">
    <property type="protein sequence ID" value="NEK21846.1"/>
    <property type="molecule type" value="Genomic_DNA"/>
</dbReference>
<comment type="caution">
    <text evidence="1">The sequence shown here is derived from an EMBL/GenBank/DDBJ whole genome shotgun (WGS) entry which is preliminary data.</text>
</comment>
<accession>A0A6P0C9R2</accession>
<organism evidence="1 2">
    <name type="scientific">Sulfitobacter sediminilitoris</name>
    <dbReference type="NCBI Taxonomy" id="2698830"/>
    <lineage>
        <taxon>Bacteria</taxon>
        <taxon>Pseudomonadati</taxon>
        <taxon>Pseudomonadota</taxon>
        <taxon>Alphaproteobacteria</taxon>
        <taxon>Rhodobacterales</taxon>
        <taxon>Roseobacteraceae</taxon>
        <taxon>Sulfitobacter</taxon>
    </lineage>
</organism>
<evidence type="ECO:0000313" key="2">
    <source>
        <dbReference type="Proteomes" id="UP000468591"/>
    </source>
</evidence>
<name>A0A6P0C9R2_9RHOB</name>